<comment type="similarity">
    <text evidence="9">Belongs to the class-I aminoacyl-tRNA synthetase family.</text>
</comment>
<evidence type="ECO:0000256" key="5">
    <source>
        <dbReference type="ARBA" id="ARBA00022833"/>
    </source>
</evidence>
<evidence type="ECO:0000256" key="7">
    <source>
        <dbReference type="ARBA" id="ARBA00022917"/>
    </source>
</evidence>
<dbReference type="InterPro" id="IPR015803">
    <property type="entry name" value="Cys-tRNA-ligase"/>
</dbReference>
<feature type="binding site" evidence="9">
    <location>
        <position position="248"/>
    </location>
    <ligand>
        <name>Zn(2+)</name>
        <dbReference type="ChEBI" id="CHEBI:29105"/>
    </ligand>
</feature>
<dbReference type="SUPFAM" id="SSF47323">
    <property type="entry name" value="Anticodon-binding domain of a subclass of class I aminoacyl-tRNA synthetases"/>
    <property type="match status" value="1"/>
</dbReference>
<dbReference type="EC" id="6.1.1.16" evidence="9"/>
<protein>
    <recommendedName>
        <fullName evidence="9">Cysteine--tRNA ligase</fullName>
        <ecNumber evidence="9">6.1.1.16</ecNumber>
    </recommendedName>
    <alternativeName>
        <fullName evidence="9">Cysteinyl-tRNA synthetase</fullName>
        <shortName evidence="9">CysRS</shortName>
    </alternativeName>
</protein>
<evidence type="ECO:0000313" key="11">
    <source>
        <dbReference type="EMBL" id="OHA48751.1"/>
    </source>
</evidence>
<sequence length="469" mass="53897">MKLYNTASRKIEDFKPFNPSNVTFYACGPTVYDYTHIGHLRTYVNNDVLKRALGFLGYKVKHVMNITDVGHLTGDSDEGEDKMEKGAGKKGTTVWELARVYTDYFISSLDEMNIIRPDVFSNATQHIPEFIEMIKVLESKGFTYETDEALYFDVSKFKNYGKLSGQKLEEKMTRARREVHLDAKKINPADFVLWFKAIGRFKNHIMRWPSVWGEGFPGWHIECSAMCMKYLGETVDIHAGAIDLIPVHHENEIAQSEAVTGKPFVRYWFHNDFLLVNGQKMSKSLGNFYTIDDLKNSKIGPMALRLLFLQTHYRQIMNFTWESLSASSNAYNKLVNHICELKQKASESNLKKEYGEEAKNYRQKFVDAISDDLQAPKAVAVLWEITKSNLPPDEKFRLILEIDEVLGLNLKNAKFFAVEIPEEIKKLAEEREAARLAKDFQKSDELRKIIAGKGFSVKDTDEGYKISKK</sequence>
<keyword evidence="2 9" id="KW-0436">Ligase</keyword>
<dbReference type="AlphaFoldDB" id="A0A1G2PM90"/>
<keyword evidence="4 9" id="KW-0547">Nucleotide-binding</keyword>
<gene>
    <name evidence="9" type="primary">cysS</name>
    <name evidence="11" type="ORF">A2W59_00285</name>
</gene>
<evidence type="ECO:0000256" key="8">
    <source>
        <dbReference type="ARBA" id="ARBA00023146"/>
    </source>
</evidence>
<evidence type="ECO:0000313" key="12">
    <source>
        <dbReference type="Proteomes" id="UP000178646"/>
    </source>
</evidence>
<dbReference type="Gene3D" id="1.20.120.1910">
    <property type="entry name" value="Cysteine-tRNA ligase, C-terminal anti-codon recognition domain"/>
    <property type="match status" value="1"/>
</dbReference>
<keyword evidence="5 9" id="KW-0862">Zinc</keyword>
<feature type="binding site" evidence="9">
    <location>
        <position position="27"/>
    </location>
    <ligand>
        <name>Zn(2+)</name>
        <dbReference type="ChEBI" id="CHEBI:29105"/>
    </ligand>
</feature>
<evidence type="ECO:0000259" key="10">
    <source>
        <dbReference type="Pfam" id="PF01406"/>
    </source>
</evidence>
<feature type="short sequence motif" description="'HIGH' region" evidence="9">
    <location>
        <begin position="29"/>
        <end position="39"/>
    </location>
</feature>
<evidence type="ECO:0000256" key="1">
    <source>
        <dbReference type="ARBA" id="ARBA00011245"/>
    </source>
</evidence>
<dbReference type="InterPro" id="IPR024909">
    <property type="entry name" value="Cys-tRNA/MSH_ligase"/>
</dbReference>
<feature type="domain" description="tRNA synthetases class I catalytic" evidence="10">
    <location>
        <begin position="14"/>
        <end position="327"/>
    </location>
</feature>
<dbReference type="PRINTS" id="PR00983">
    <property type="entry name" value="TRNASYNTHCYS"/>
</dbReference>
<dbReference type="GO" id="GO:0008270">
    <property type="term" value="F:zinc ion binding"/>
    <property type="evidence" value="ECO:0007669"/>
    <property type="project" value="UniProtKB-UniRule"/>
</dbReference>
<comment type="catalytic activity">
    <reaction evidence="9">
        <text>tRNA(Cys) + L-cysteine + ATP = L-cysteinyl-tRNA(Cys) + AMP + diphosphate</text>
        <dbReference type="Rhea" id="RHEA:17773"/>
        <dbReference type="Rhea" id="RHEA-COMP:9661"/>
        <dbReference type="Rhea" id="RHEA-COMP:9679"/>
        <dbReference type="ChEBI" id="CHEBI:30616"/>
        <dbReference type="ChEBI" id="CHEBI:33019"/>
        <dbReference type="ChEBI" id="CHEBI:35235"/>
        <dbReference type="ChEBI" id="CHEBI:78442"/>
        <dbReference type="ChEBI" id="CHEBI:78517"/>
        <dbReference type="ChEBI" id="CHEBI:456215"/>
        <dbReference type="EC" id="6.1.1.16"/>
    </reaction>
</comment>
<keyword evidence="8 9" id="KW-0030">Aminoacyl-tRNA synthetase</keyword>
<organism evidence="11 12">
    <name type="scientific">Candidatus Terrybacteria bacterium RIFCSPHIGHO2_02_41_19</name>
    <dbReference type="NCBI Taxonomy" id="1802364"/>
    <lineage>
        <taxon>Bacteria</taxon>
        <taxon>Candidatus Terryibacteriota</taxon>
    </lineage>
</organism>
<comment type="caution">
    <text evidence="11">The sequence shown here is derived from an EMBL/GenBank/DDBJ whole genome shotgun (WGS) entry which is preliminary data.</text>
</comment>
<dbReference type="NCBIfam" id="TIGR00435">
    <property type="entry name" value="cysS"/>
    <property type="match status" value="1"/>
</dbReference>
<dbReference type="GO" id="GO:0005524">
    <property type="term" value="F:ATP binding"/>
    <property type="evidence" value="ECO:0007669"/>
    <property type="project" value="UniProtKB-UniRule"/>
</dbReference>
<evidence type="ECO:0000256" key="3">
    <source>
        <dbReference type="ARBA" id="ARBA00022723"/>
    </source>
</evidence>
<dbReference type="Pfam" id="PF01406">
    <property type="entry name" value="tRNA-synt_1e"/>
    <property type="match status" value="1"/>
</dbReference>
<evidence type="ECO:0000256" key="4">
    <source>
        <dbReference type="ARBA" id="ARBA00022741"/>
    </source>
</evidence>
<evidence type="ECO:0000256" key="2">
    <source>
        <dbReference type="ARBA" id="ARBA00022598"/>
    </source>
</evidence>
<accession>A0A1G2PM90</accession>
<dbReference type="PANTHER" id="PTHR10890:SF3">
    <property type="entry name" value="CYSTEINE--TRNA LIGASE, CYTOPLASMIC"/>
    <property type="match status" value="1"/>
</dbReference>
<dbReference type="Gene3D" id="3.40.50.620">
    <property type="entry name" value="HUPs"/>
    <property type="match status" value="1"/>
</dbReference>
<dbReference type="InterPro" id="IPR032678">
    <property type="entry name" value="tRNA-synt_1_cat_dom"/>
</dbReference>
<feature type="binding site" evidence="9">
    <location>
        <position position="252"/>
    </location>
    <ligand>
        <name>Zn(2+)</name>
        <dbReference type="ChEBI" id="CHEBI:29105"/>
    </ligand>
</feature>
<keyword evidence="3 9" id="KW-0479">Metal-binding</keyword>
<comment type="cofactor">
    <cofactor evidence="9">
        <name>Zn(2+)</name>
        <dbReference type="ChEBI" id="CHEBI:29105"/>
    </cofactor>
    <text evidence="9">Binds 1 zinc ion per subunit.</text>
</comment>
<keyword evidence="7 9" id="KW-0648">Protein biosynthesis</keyword>
<evidence type="ECO:0000256" key="6">
    <source>
        <dbReference type="ARBA" id="ARBA00022840"/>
    </source>
</evidence>
<comment type="subunit">
    <text evidence="1 9">Monomer.</text>
</comment>
<dbReference type="PANTHER" id="PTHR10890">
    <property type="entry name" value="CYSTEINYL-TRNA SYNTHETASE"/>
    <property type="match status" value="1"/>
</dbReference>
<dbReference type="InterPro" id="IPR014729">
    <property type="entry name" value="Rossmann-like_a/b/a_fold"/>
</dbReference>
<dbReference type="GO" id="GO:0006423">
    <property type="term" value="P:cysteinyl-tRNA aminoacylation"/>
    <property type="evidence" value="ECO:0007669"/>
    <property type="project" value="UniProtKB-UniRule"/>
</dbReference>
<feature type="short sequence motif" description="'KMSKS' region" evidence="9">
    <location>
        <begin position="280"/>
        <end position="284"/>
    </location>
</feature>
<keyword evidence="9" id="KW-0963">Cytoplasm</keyword>
<proteinExistence type="inferred from homology"/>
<reference evidence="11 12" key="1">
    <citation type="journal article" date="2016" name="Nat. Commun.">
        <title>Thousands of microbial genomes shed light on interconnected biogeochemical processes in an aquifer system.</title>
        <authorList>
            <person name="Anantharaman K."/>
            <person name="Brown C.T."/>
            <person name="Hug L.A."/>
            <person name="Sharon I."/>
            <person name="Castelle C.J."/>
            <person name="Probst A.J."/>
            <person name="Thomas B.C."/>
            <person name="Singh A."/>
            <person name="Wilkins M.J."/>
            <person name="Karaoz U."/>
            <person name="Brodie E.L."/>
            <person name="Williams K.H."/>
            <person name="Hubbard S.S."/>
            <person name="Banfield J.F."/>
        </authorList>
    </citation>
    <scope>NUCLEOTIDE SEQUENCE [LARGE SCALE GENOMIC DNA]</scope>
</reference>
<name>A0A1G2PM90_9BACT</name>
<dbReference type="PROSITE" id="PS51257">
    <property type="entry name" value="PROKAR_LIPOPROTEIN"/>
    <property type="match status" value="1"/>
</dbReference>
<dbReference type="GO" id="GO:0005829">
    <property type="term" value="C:cytosol"/>
    <property type="evidence" value="ECO:0007669"/>
    <property type="project" value="TreeGrafter"/>
</dbReference>
<feature type="binding site" evidence="9">
    <location>
        <position position="283"/>
    </location>
    <ligand>
        <name>ATP</name>
        <dbReference type="ChEBI" id="CHEBI:30616"/>
    </ligand>
</feature>
<evidence type="ECO:0000256" key="9">
    <source>
        <dbReference type="HAMAP-Rule" id="MF_00041"/>
    </source>
</evidence>
<feature type="binding site" evidence="9">
    <location>
        <position position="223"/>
    </location>
    <ligand>
        <name>Zn(2+)</name>
        <dbReference type="ChEBI" id="CHEBI:29105"/>
    </ligand>
</feature>
<dbReference type="HAMAP" id="MF_00041">
    <property type="entry name" value="Cys_tRNA_synth"/>
    <property type="match status" value="1"/>
</dbReference>
<dbReference type="CDD" id="cd00672">
    <property type="entry name" value="CysRS_core"/>
    <property type="match status" value="1"/>
</dbReference>
<dbReference type="GO" id="GO:0004817">
    <property type="term" value="F:cysteine-tRNA ligase activity"/>
    <property type="evidence" value="ECO:0007669"/>
    <property type="project" value="UniProtKB-UniRule"/>
</dbReference>
<dbReference type="Proteomes" id="UP000178646">
    <property type="component" value="Unassembled WGS sequence"/>
</dbReference>
<dbReference type="EMBL" id="MHSU01000042">
    <property type="protein sequence ID" value="OHA48751.1"/>
    <property type="molecule type" value="Genomic_DNA"/>
</dbReference>
<dbReference type="SUPFAM" id="SSF52374">
    <property type="entry name" value="Nucleotidylyl transferase"/>
    <property type="match status" value="1"/>
</dbReference>
<comment type="subcellular location">
    <subcellularLocation>
        <location evidence="9">Cytoplasm</location>
    </subcellularLocation>
</comment>
<keyword evidence="6 9" id="KW-0067">ATP-binding</keyword>
<dbReference type="InterPro" id="IPR009080">
    <property type="entry name" value="tRNAsynth_Ia_anticodon-bd"/>
</dbReference>